<dbReference type="RefSeq" id="WP_066176337.1">
    <property type="nucleotide sequence ID" value="NZ_LQZT01000006.1"/>
</dbReference>
<feature type="transmembrane region" description="Helical" evidence="6">
    <location>
        <begin position="173"/>
        <end position="191"/>
    </location>
</feature>
<evidence type="ECO:0000256" key="5">
    <source>
        <dbReference type="ARBA" id="ARBA00023136"/>
    </source>
</evidence>
<feature type="transmembrane region" description="Helical" evidence="6">
    <location>
        <begin position="30"/>
        <end position="50"/>
    </location>
</feature>
<dbReference type="OrthoDB" id="5430053at2"/>
<accession>A0A1C1YY85</accession>
<dbReference type="InterPro" id="IPR050638">
    <property type="entry name" value="AA-Vitamin_Transporters"/>
</dbReference>
<feature type="transmembrane region" description="Helical" evidence="6">
    <location>
        <begin position="258"/>
        <end position="277"/>
    </location>
</feature>
<feature type="transmembrane region" description="Helical" evidence="6">
    <location>
        <begin position="203"/>
        <end position="222"/>
    </location>
</feature>
<proteinExistence type="inferred from homology"/>
<organism evidence="8 9">
    <name type="scientific">Hoeflea olei</name>
    <dbReference type="NCBI Taxonomy" id="1480615"/>
    <lineage>
        <taxon>Bacteria</taxon>
        <taxon>Pseudomonadati</taxon>
        <taxon>Pseudomonadota</taxon>
        <taxon>Alphaproteobacteria</taxon>
        <taxon>Hyphomicrobiales</taxon>
        <taxon>Rhizobiaceae</taxon>
        <taxon>Hoeflea</taxon>
    </lineage>
</organism>
<feature type="transmembrane region" description="Helical" evidence="6">
    <location>
        <begin position="62"/>
        <end position="82"/>
    </location>
</feature>
<comment type="similarity">
    <text evidence="2">Belongs to the EamA transporter family.</text>
</comment>
<evidence type="ECO:0000313" key="9">
    <source>
        <dbReference type="Proteomes" id="UP000094795"/>
    </source>
</evidence>
<dbReference type="Pfam" id="PF00892">
    <property type="entry name" value="EamA"/>
    <property type="match status" value="2"/>
</dbReference>
<reference evidence="8 9" key="1">
    <citation type="submission" date="2015-12" db="EMBL/GenBank/DDBJ databases">
        <authorList>
            <person name="Shamseldin A."/>
            <person name="Moawad H."/>
            <person name="Abd El-Rahim W.M."/>
            <person name="Sadowsky M.J."/>
        </authorList>
    </citation>
    <scope>NUCLEOTIDE SEQUENCE [LARGE SCALE GENOMIC DNA]</scope>
    <source>
        <strain evidence="8 9">JC234</strain>
    </source>
</reference>
<gene>
    <name evidence="8" type="ORF">AWJ14_18240</name>
</gene>
<dbReference type="Proteomes" id="UP000094795">
    <property type="component" value="Unassembled WGS sequence"/>
</dbReference>
<comment type="caution">
    <text evidence="8">The sequence shown here is derived from an EMBL/GenBank/DDBJ whole genome shotgun (WGS) entry which is preliminary data.</text>
</comment>
<feature type="domain" description="EamA" evidence="7">
    <location>
        <begin position="142"/>
        <end position="272"/>
    </location>
</feature>
<evidence type="ECO:0000256" key="4">
    <source>
        <dbReference type="ARBA" id="ARBA00022989"/>
    </source>
</evidence>
<name>A0A1C1YY85_9HYPH</name>
<feature type="transmembrane region" description="Helical" evidence="6">
    <location>
        <begin position="115"/>
        <end position="135"/>
    </location>
</feature>
<dbReference type="GO" id="GO:0016020">
    <property type="term" value="C:membrane"/>
    <property type="evidence" value="ECO:0007669"/>
    <property type="project" value="UniProtKB-SubCell"/>
</dbReference>
<evidence type="ECO:0000259" key="7">
    <source>
        <dbReference type="Pfam" id="PF00892"/>
    </source>
</evidence>
<keyword evidence="3 6" id="KW-0812">Transmembrane</keyword>
<dbReference type="Gene3D" id="1.10.3730.20">
    <property type="match status" value="1"/>
</dbReference>
<dbReference type="STRING" id="1480615.AWJ14_18240"/>
<dbReference type="PANTHER" id="PTHR32322">
    <property type="entry name" value="INNER MEMBRANE TRANSPORTER"/>
    <property type="match status" value="1"/>
</dbReference>
<evidence type="ECO:0000256" key="6">
    <source>
        <dbReference type="SAM" id="Phobius"/>
    </source>
</evidence>
<keyword evidence="4 6" id="KW-1133">Transmembrane helix</keyword>
<dbReference type="AlphaFoldDB" id="A0A1C1YY85"/>
<feature type="domain" description="EamA" evidence="7">
    <location>
        <begin position="4"/>
        <end position="131"/>
    </location>
</feature>
<dbReference type="PANTHER" id="PTHR32322:SF2">
    <property type="entry name" value="EAMA DOMAIN-CONTAINING PROTEIN"/>
    <property type="match status" value="1"/>
</dbReference>
<comment type="subcellular location">
    <subcellularLocation>
        <location evidence="1">Membrane</location>
        <topology evidence="1">Multi-pass membrane protein</topology>
    </subcellularLocation>
</comment>
<dbReference type="InterPro" id="IPR037185">
    <property type="entry name" value="EmrE-like"/>
</dbReference>
<keyword evidence="5 6" id="KW-0472">Membrane</keyword>
<dbReference type="SUPFAM" id="SSF103481">
    <property type="entry name" value="Multidrug resistance efflux transporter EmrE"/>
    <property type="match status" value="2"/>
</dbReference>
<dbReference type="EMBL" id="LQZT01000006">
    <property type="protein sequence ID" value="OCW58442.1"/>
    <property type="molecule type" value="Genomic_DNA"/>
</dbReference>
<evidence type="ECO:0000256" key="2">
    <source>
        <dbReference type="ARBA" id="ARBA00007362"/>
    </source>
</evidence>
<evidence type="ECO:0000313" key="8">
    <source>
        <dbReference type="EMBL" id="OCW58442.1"/>
    </source>
</evidence>
<feature type="transmembrane region" description="Helical" evidence="6">
    <location>
        <begin position="141"/>
        <end position="161"/>
    </location>
</feature>
<evidence type="ECO:0000256" key="3">
    <source>
        <dbReference type="ARBA" id="ARBA00022692"/>
    </source>
</evidence>
<evidence type="ECO:0000256" key="1">
    <source>
        <dbReference type="ARBA" id="ARBA00004141"/>
    </source>
</evidence>
<feature type="transmembrane region" description="Helical" evidence="6">
    <location>
        <begin position="234"/>
        <end position="252"/>
    </location>
</feature>
<keyword evidence="9" id="KW-1185">Reference proteome</keyword>
<feature type="transmembrane region" description="Helical" evidence="6">
    <location>
        <begin position="88"/>
        <end position="108"/>
    </location>
</feature>
<sequence length="291" mass="30394">MLRTILITLLGPMLWGSTYAVFTEMLPVEHPFFVGAIRALAGGLVLLAINPRIPRMATMGRYAVLGTLNMALFFALLFVAAARMPGGLAATLGAVQPLVVIALSSVLIRRLPHPVQVGAGVAGVAGVALLVLSPSEHAPDLIGVLAAIGGTCSMAVGTVLIDRWGRDGKPLEMATWQLILGGLILLPVAWAKEGLPPLPDAQALAGYGWLILLGTAFAYYVWNRGISRLGPGAAYLALASPVVATLIGTIWMGEIFSFWQWIGIALVLGAIATGVSVKRRAPVDPVPVAAN</sequence>
<dbReference type="InterPro" id="IPR000620">
    <property type="entry name" value="EamA_dom"/>
</dbReference>
<protein>
    <submittedName>
        <fullName evidence="8">ABC transporter permease</fullName>
    </submittedName>
</protein>